<dbReference type="HOGENOM" id="CLU_031281_2_3_1"/>
<dbReference type="PROSITE" id="PS50213">
    <property type="entry name" value="FAS1"/>
    <property type="match status" value="2"/>
</dbReference>
<name>R7Z101_CONA1</name>
<dbReference type="OrthoDB" id="286301at2759"/>
<keyword evidence="1" id="KW-0732">Signal</keyword>
<feature type="domain" description="FAS1" evidence="2">
    <location>
        <begin position="168"/>
        <end position="297"/>
    </location>
</feature>
<dbReference type="Gene3D" id="2.30.180.10">
    <property type="entry name" value="FAS1 domain"/>
    <property type="match status" value="2"/>
</dbReference>
<dbReference type="GeneID" id="19904328"/>
<protein>
    <recommendedName>
        <fullName evidence="2">FAS1 domain-containing protein</fullName>
    </recommendedName>
</protein>
<dbReference type="Proteomes" id="UP000016924">
    <property type="component" value="Unassembled WGS sequence"/>
</dbReference>
<dbReference type="GO" id="GO:0016236">
    <property type="term" value="P:macroautophagy"/>
    <property type="evidence" value="ECO:0007669"/>
    <property type="project" value="TreeGrafter"/>
</dbReference>
<dbReference type="PANTHER" id="PTHR10900">
    <property type="entry name" value="PERIOSTIN-RELATED"/>
    <property type="match status" value="1"/>
</dbReference>
<feature type="domain" description="FAS1" evidence="2">
    <location>
        <begin position="20"/>
        <end position="166"/>
    </location>
</feature>
<evidence type="ECO:0000256" key="1">
    <source>
        <dbReference type="SAM" id="SignalP"/>
    </source>
</evidence>
<feature type="chain" id="PRO_5004461342" description="FAS1 domain-containing protein" evidence="1">
    <location>
        <begin position="18"/>
        <end position="379"/>
    </location>
</feature>
<dbReference type="AlphaFoldDB" id="R7Z101"/>
<dbReference type="SMART" id="SM00554">
    <property type="entry name" value="FAS1"/>
    <property type="match status" value="2"/>
</dbReference>
<dbReference type="OMA" id="RGIFSYQ"/>
<dbReference type="Pfam" id="PF02469">
    <property type="entry name" value="Fasciclin"/>
    <property type="match status" value="2"/>
</dbReference>
<reference evidence="4" key="1">
    <citation type="submission" date="2012-06" db="EMBL/GenBank/DDBJ databases">
        <title>The genome sequence of Coniosporium apollinis CBS 100218.</title>
        <authorList>
            <consortium name="The Broad Institute Genome Sequencing Platform"/>
            <person name="Cuomo C."/>
            <person name="Gorbushina A."/>
            <person name="Noack S."/>
            <person name="Walker B."/>
            <person name="Young S.K."/>
            <person name="Zeng Q."/>
            <person name="Gargeya S."/>
            <person name="Fitzgerald M."/>
            <person name="Haas B."/>
            <person name="Abouelleil A."/>
            <person name="Alvarado L."/>
            <person name="Arachchi H.M."/>
            <person name="Berlin A.M."/>
            <person name="Chapman S.B."/>
            <person name="Goldberg J."/>
            <person name="Griggs A."/>
            <person name="Gujja S."/>
            <person name="Hansen M."/>
            <person name="Howarth C."/>
            <person name="Imamovic A."/>
            <person name="Larimer J."/>
            <person name="McCowan C."/>
            <person name="Montmayeur A."/>
            <person name="Murphy C."/>
            <person name="Neiman D."/>
            <person name="Pearson M."/>
            <person name="Priest M."/>
            <person name="Roberts A."/>
            <person name="Saif S."/>
            <person name="Shea T."/>
            <person name="Sisk P."/>
            <person name="Sykes S."/>
            <person name="Wortman J."/>
            <person name="Nusbaum C."/>
            <person name="Birren B."/>
        </authorList>
    </citation>
    <scope>NUCLEOTIDE SEQUENCE [LARGE SCALE GENOMIC DNA]</scope>
    <source>
        <strain evidence="4">CBS 100218</strain>
    </source>
</reference>
<organism evidence="3 4">
    <name type="scientific">Coniosporium apollinis (strain CBS 100218)</name>
    <name type="common">Rock-inhabiting black yeast</name>
    <dbReference type="NCBI Taxonomy" id="1168221"/>
    <lineage>
        <taxon>Eukaryota</taxon>
        <taxon>Fungi</taxon>
        <taxon>Dikarya</taxon>
        <taxon>Ascomycota</taxon>
        <taxon>Pezizomycotina</taxon>
        <taxon>Dothideomycetes</taxon>
        <taxon>Dothideomycetes incertae sedis</taxon>
        <taxon>Coniosporium</taxon>
    </lineage>
</organism>
<gene>
    <name evidence="3" type="ORF">W97_07017</name>
</gene>
<dbReference type="EMBL" id="JH767590">
    <property type="protein sequence ID" value="EON67763.1"/>
    <property type="molecule type" value="Genomic_DNA"/>
</dbReference>
<accession>R7Z101</accession>
<proteinExistence type="predicted"/>
<dbReference type="GO" id="GO:0000329">
    <property type="term" value="C:fungal-type vacuole membrane"/>
    <property type="evidence" value="ECO:0007669"/>
    <property type="project" value="TreeGrafter"/>
</dbReference>
<dbReference type="FunFam" id="2.30.180.10:FF:000032">
    <property type="entry name" value="Fasciclin domain-containing protein, putative"/>
    <property type="match status" value="1"/>
</dbReference>
<dbReference type="PANTHER" id="PTHR10900:SF77">
    <property type="entry name" value="FI19380P1"/>
    <property type="match status" value="1"/>
</dbReference>
<dbReference type="InterPro" id="IPR050904">
    <property type="entry name" value="Adhesion/Biosynth-related"/>
</dbReference>
<dbReference type="RefSeq" id="XP_007783080.1">
    <property type="nucleotide sequence ID" value="XM_007784890.1"/>
</dbReference>
<dbReference type="eggNOG" id="KOG1218">
    <property type="taxonomic scope" value="Eukaryota"/>
</dbReference>
<dbReference type="STRING" id="1168221.R7Z101"/>
<dbReference type="SUPFAM" id="SSF82153">
    <property type="entry name" value="FAS1 domain"/>
    <property type="match status" value="2"/>
</dbReference>
<evidence type="ECO:0000313" key="4">
    <source>
        <dbReference type="Proteomes" id="UP000016924"/>
    </source>
</evidence>
<keyword evidence="4" id="KW-1185">Reference proteome</keyword>
<feature type="signal peptide" evidence="1">
    <location>
        <begin position="1"/>
        <end position="17"/>
    </location>
</feature>
<dbReference type="InterPro" id="IPR000782">
    <property type="entry name" value="FAS1_domain"/>
</dbReference>
<evidence type="ECO:0000259" key="2">
    <source>
        <dbReference type="PROSITE" id="PS50213"/>
    </source>
</evidence>
<sequence>MQLKNLTLAALVGAVSAQQMMNLTGTIASNNATSNLTTFFGLFPELAQTLDSAQNITFLAPSNEAVAALLESNPNITQNTDALRAVLQYHVLNGTYLSSAITNTSAFVPTLLTNQTFTNVTGGQVVEAINIGGNVTFYSGLLQNVSVVQADLNFTGGVIHVIDGLLTVPANVSETALAAGLTSLVGALNNTDLVGAVNSQSDVTIFAPNNAAFQNIGSAVANLTTEELAAILQYHVVAGESPLYSSTLTNGTTVTTLGGEDLTITLINGSVFVNSAEVVTPNVLVAGGVVHVIDNVLNPQMSMAPNASATTGAPAFSGATSASEAPFTSGVAAPSTTINPSEAGAGAASSTSSALGVAMKTGAVGAAALFGAGAALLNY</sequence>
<evidence type="ECO:0000313" key="3">
    <source>
        <dbReference type="EMBL" id="EON67763.1"/>
    </source>
</evidence>
<dbReference type="InterPro" id="IPR036378">
    <property type="entry name" value="FAS1_dom_sf"/>
</dbReference>